<name>A0A0P6Y4R9_9CHLR</name>
<dbReference type="Proteomes" id="UP000050417">
    <property type="component" value="Unassembled WGS sequence"/>
</dbReference>
<comment type="caution">
    <text evidence="2">The sequence shown here is derived from an EMBL/GenBank/DDBJ whole genome shotgun (WGS) entry which is preliminary data.</text>
</comment>
<feature type="domain" description="CYTH" evidence="1">
    <location>
        <begin position="1"/>
        <end position="163"/>
    </location>
</feature>
<accession>A0A0P6Y4R9</accession>
<keyword evidence="3" id="KW-1185">Reference proteome</keyword>
<organism evidence="2 3">
    <name type="scientific">Ornatilinea apprima</name>
    <dbReference type="NCBI Taxonomy" id="1134406"/>
    <lineage>
        <taxon>Bacteria</taxon>
        <taxon>Bacillati</taxon>
        <taxon>Chloroflexota</taxon>
        <taxon>Anaerolineae</taxon>
        <taxon>Anaerolineales</taxon>
        <taxon>Anaerolineaceae</taxon>
        <taxon>Ornatilinea</taxon>
    </lineage>
</organism>
<dbReference type="InterPro" id="IPR033469">
    <property type="entry name" value="CYTH-like_dom_sf"/>
</dbReference>
<dbReference type="InterPro" id="IPR023577">
    <property type="entry name" value="CYTH_domain"/>
</dbReference>
<dbReference type="AlphaFoldDB" id="A0A0P6Y4R9"/>
<dbReference type="InterPro" id="IPR008173">
    <property type="entry name" value="Adenylyl_cyclase_CyaB"/>
</dbReference>
<sequence length="196" mass="23126">MEVKFFVRDLSEIAQRITEMGGRLVHSRMYEVNLRYEKGDRELYKRMEVLRLRKDFASRLTFKGPYQEDPSVSRRVEIEFEVSNFDNAKKFLEALGYHLDVMYEKNRTTYAIRNVLVVLDEMPYGSFLEIEGPDAESIQQVARDLNLKWEARCTESYIMLFDRLVAKKGLTAKHLSFEEFEGLSFVAEDFDLEFAD</sequence>
<dbReference type="CDD" id="cd07890">
    <property type="entry name" value="CYTH-like_AC_IV-like"/>
    <property type="match status" value="1"/>
</dbReference>
<dbReference type="STRING" id="1134406.ADN00_11140"/>
<dbReference type="EMBL" id="LGCL01000025">
    <property type="protein sequence ID" value="KPL76583.1"/>
    <property type="molecule type" value="Genomic_DNA"/>
</dbReference>
<gene>
    <name evidence="2" type="ORF">ADN00_11140</name>
</gene>
<dbReference type="NCBIfam" id="TIGR00318">
    <property type="entry name" value="cyaB"/>
    <property type="match status" value="1"/>
</dbReference>
<evidence type="ECO:0000313" key="3">
    <source>
        <dbReference type="Proteomes" id="UP000050417"/>
    </source>
</evidence>
<dbReference type="Gene3D" id="2.40.320.10">
    <property type="entry name" value="Hypothetical Protein Pfu-838710-001"/>
    <property type="match status" value="1"/>
</dbReference>
<dbReference type="SUPFAM" id="SSF55154">
    <property type="entry name" value="CYTH-like phosphatases"/>
    <property type="match status" value="1"/>
</dbReference>
<reference evidence="2 3" key="1">
    <citation type="submission" date="2015-07" db="EMBL/GenBank/DDBJ databases">
        <title>Genome sequence of Ornatilinea apprima DSM 23815.</title>
        <authorList>
            <person name="Hemp J."/>
            <person name="Ward L.M."/>
            <person name="Pace L.A."/>
            <person name="Fischer W.W."/>
        </authorList>
    </citation>
    <scope>NUCLEOTIDE SEQUENCE [LARGE SCALE GENOMIC DNA]</scope>
    <source>
        <strain evidence="2 3">P3M-1</strain>
    </source>
</reference>
<dbReference type="PANTHER" id="PTHR21028:SF2">
    <property type="entry name" value="CYTH DOMAIN-CONTAINING PROTEIN"/>
    <property type="match status" value="1"/>
</dbReference>
<evidence type="ECO:0000313" key="2">
    <source>
        <dbReference type="EMBL" id="KPL76583.1"/>
    </source>
</evidence>
<dbReference type="PANTHER" id="PTHR21028">
    <property type="entry name" value="SI:CH211-156B7.4"/>
    <property type="match status" value="1"/>
</dbReference>
<evidence type="ECO:0000259" key="1">
    <source>
        <dbReference type="PROSITE" id="PS51707"/>
    </source>
</evidence>
<dbReference type="Pfam" id="PF01928">
    <property type="entry name" value="CYTH"/>
    <property type="match status" value="1"/>
</dbReference>
<proteinExistence type="predicted"/>
<dbReference type="PROSITE" id="PS51707">
    <property type="entry name" value="CYTH"/>
    <property type="match status" value="1"/>
</dbReference>
<protein>
    <recommendedName>
        <fullName evidence="1">CYTH domain-containing protein</fullName>
    </recommendedName>
</protein>